<dbReference type="SUPFAM" id="SSF51905">
    <property type="entry name" value="FAD/NAD(P)-binding domain"/>
    <property type="match status" value="2"/>
</dbReference>
<dbReference type="InterPro" id="IPR038732">
    <property type="entry name" value="HpyO/CreE_NAD-binding"/>
</dbReference>
<dbReference type="InterPro" id="IPR052189">
    <property type="entry name" value="L-asp_N-monooxygenase_NS-form"/>
</dbReference>
<dbReference type="Gene3D" id="3.50.50.60">
    <property type="entry name" value="FAD/NAD(P)-binding domain"/>
    <property type="match status" value="1"/>
</dbReference>
<dbReference type="HOGENOM" id="CLU_020215_2_0_6"/>
<feature type="domain" description="FAD-dependent urate hydroxylase HpyO/Asp monooxygenase CreE-like FAD/NAD(P)-binding" evidence="1">
    <location>
        <begin position="7"/>
        <end position="156"/>
    </location>
</feature>
<dbReference type="PATRIC" id="fig|932677.3.peg.1815"/>
<evidence type="ECO:0000259" key="1">
    <source>
        <dbReference type="Pfam" id="PF13454"/>
    </source>
</evidence>
<dbReference type="PANTHER" id="PTHR40254:SF1">
    <property type="entry name" value="BLR0577 PROTEIN"/>
    <property type="match status" value="1"/>
</dbReference>
<dbReference type="KEGG" id="paj:PAJ_1556"/>
<evidence type="ECO:0000313" key="2">
    <source>
        <dbReference type="EMBL" id="BAK11636.1"/>
    </source>
</evidence>
<gene>
    <name evidence="2" type="ordered locus">PAJ_1556</name>
</gene>
<accession>A0A0H3KX51</accession>
<dbReference type="InterPro" id="IPR036188">
    <property type="entry name" value="FAD/NAD-bd_sf"/>
</dbReference>
<dbReference type="RefSeq" id="WP_014593914.1">
    <property type="nucleotide sequence ID" value="NC_017531.2"/>
</dbReference>
<dbReference type="Gene3D" id="3.50.50.100">
    <property type="match status" value="1"/>
</dbReference>
<dbReference type="Proteomes" id="UP000006690">
    <property type="component" value="Chromosome"/>
</dbReference>
<dbReference type="AlphaFoldDB" id="A0A0H3KX51"/>
<organism evidence="2 3">
    <name type="scientific">Pantoea ananatis (strain AJ13355)</name>
    <dbReference type="NCBI Taxonomy" id="932677"/>
    <lineage>
        <taxon>Bacteria</taxon>
        <taxon>Pseudomonadati</taxon>
        <taxon>Pseudomonadota</taxon>
        <taxon>Gammaproteobacteria</taxon>
        <taxon>Enterobacterales</taxon>
        <taxon>Erwiniaceae</taxon>
        <taxon>Pantoea</taxon>
    </lineage>
</organism>
<proteinExistence type="predicted"/>
<dbReference type="EMBL" id="AP012032">
    <property type="protein sequence ID" value="BAK11636.1"/>
    <property type="molecule type" value="Genomic_DNA"/>
</dbReference>
<name>A0A0H3KX51_PANAA</name>
<dbReference type="Pfam" id="PF13454">
    <property type="entry name" value="NAD_binding_9"/>
    <property type="match status" value="1"/>
</dbReference>
<sequence length="470" mass="51402">MSEQHIVIVGGGFSGTALAVHLGRLGGPGLRVTVIEPRAQLAQGVAYSTTDPAHRTNVPASRMQLAGDEEGSFERWFRASAAFARDAAAEWHDGTVFPQRRQFGQWVSEQFDAVKQHSPVELLHVQDRAVALRQGTVSTASGAHLDADIVVLAISHPAPQLPSALASLAPHPALIADPWREGALSQIAPDDRVAIVGTGLTMSDMVATLDRQGHRGPVTVFSRRGQLPRSSLTEDNFSWHLGIDFSKPLGVRAWLRRIRQEIRQAAARHIPWQVVFDEVRHNGQAIWQSLSLDEQRRFLRHLRPWWDVHRYRIAPQVGQVLKHHQHSGTLRVLAARLTAAAALPSAVRLSLQPRFGGVQALEVDKIIVTTGPAHGALIERDALLNQLAQDGVIQSDPLALGIHVNARSQTLNPKGQANPHLYVVGPAARGRFGELMGLPQVATHAEAVARQLLNLTDDTRHERCPLSLTN</sequence>
<dbReference type="eggNOG" id="COG4529">
    <property type="taxonomic scope" value="Bacteria"/>
</dbReference>
<dbReference type="PANTHER" id="PTHR40254">
    <property type="entry name" value="BLR0577 PROTEIN"/>
    <property type="match status" value="1"/>
</dbReference>
<reference evidence="3" key="1">
    <citation type="journal article" date="2012" name="Appl. Microbiol. Biotechnol.">
        <title>The complete genome sequence of Pantoea ananatis AJ13355, an organism with great biotechnological potential.</title>
        <authorList>
            <person name="Hara Y."/>
            <person name="Kadotani N."/>
            <person name="Izui H."/>
            <person name="Katashkina J.I."/>
            <person name="Kuvaeva T.M."/>
            <person name="Andreeva I.G."/>
            <person name="Golubeva L.I."/>
            <person name="Malko D.B."/>
            <person name="Makeev V.J."/>
            <person name="Mashko S.V."/>
            <person name="Kozlov Y.I."/>
        </authorList>
    </citation>
    <scope>NUCLEOTIDE SEQUENCE [LARGE SCALE GENOMIC DNA]</scope>
    <source>
        <strain evidence="3">AJ13355</strain>
    </source>
</reference>
<protein>
    <recommendedName>
        <fullName evidence="1">FAD-dependent urate hydroxylase HpyO/Asp monooxygenase CreE-like FAD/NAD(P)-binding domain-containing protein</fullName>
    </recommendedName>
</protein>
<dbReference type="OrthoDB" id="101972at2"/>
<evidence type="ECO:0000313" key="3">
    <source>
        <dbReference type="Proteomes" id="UP000006690"/>
    </source>
</evidence>